<evidence type="ECO:0000256" key="1">
    <source>
        <dbReference type="SAM" id="MobiDB-lite"/>
    </source>
</evidence>
<reference evidence="2" key="1">
    <citation type="submission" date="2020-02" db="EMBL/GenBank/DDBJ databases">
        <authorList>
            <person name="Meier V. D."/>
        </authorList>
    </citation>
    <scope>NUCLEOTIDE SEQUENCE</scope>
    <source>
        <strain evidence="2">AVDCRST_MAG96</strain>
    </source>
</reference>
<feature type="non-terminal residue" evidence="2">
    <location>
        <position position="1"/>
    </location>
</feature>
<dbReference type="EMBL" id="CADCVN010001237">
    <property type="protein sequence ID" value="CAA9525142.1"/>
    <property type="molecule type" value="Genomic_DNA"/>
</dbReference>
<feature type="region of interest" description="Disordered" evidence="1">
    <location>
        <begin position="1"/>
        <end position="22"/>
    </location>
</feature>
<proteinExistence type="predicted"/>
<gene>
    <name evidence="2" type="ORF">AVDCRST_MAG96-3161</name>
</gene>
<sequence>TINDSMTNEPNNENATFNDPMA</sequence>
<name>A0A6J4TIZ9_9BACT</name>
<evidence type="ECO:0000313" key="2">
    <source>
        <dbReference type="EMBL" id="CAA9525142.1"/>
    </source>
</evidence>
<organism evidence="2">
    <name type="scientific">uncultured Segetibacter sp</name>
    <dbReference type="NCBI Taxonomy" id="481133"/>
    <lineage>
        <taxon>Bacteria</taxon>
        <taxon>Pseudomonadati</taxon>
        <taxon>Bacteroidota</taxon>
        <taxon>Chitinophagia</taxon>
        <taxon>Chitinophagales</taxon>
        <taxon>Chitinophagaceae</taxon>
        <taxon>Segetibacter</taxon>
        <taxon>environmental samples</taxon>
    </lineage>
</organism>
<dbReference type="AlphaFoldDB" id="A0A6J4TIZ9"/>
<protein>
    <submittedName>
        <fullName evidence="2">Uncharacterized protein</fullName>
    </submittedName>
</protein>
<accession>A0A6J4TIZ9</accession>